<protein>
    <recommendedName>
        <fullName evidence="2">DUF5648 domain-containing protein</fullName>
    </recommendedName>
</protein>
<feature type="domain" description="DUF5648" evidence="2">
    <location>
        <begin position="55"/>
        <end position="157"/>
    </location>
</feature>
<dbReference type="Pfam" id="PF18885">
    <property type="entry name" value="DUF5648"/>
    <property type="match status" value="1"/>
</dbReference>
<feature type="chain" id="PRO_5038412673" description="DUF5648 domain-containing protein" evidence="1">
    <location>
        <begin position="26"/>
        <end position="159"/>
    </location>
</feature>
<proteinExistence type="predicted"/>
<accession>A0A1H6CTE1</accession>
<feature type="signal peptide" evidence="1">
    <location>
        <begin position="1"/>
        <end position="25"/>
    </location>
</feature>
<evidence type="ECO:0000259" key="2">
    <source>
        <dbReference type="Pfam" id="PF18885"/>
    </source>
</evidence>
<dbReference type="AlphaFoldDB" id="A0A1H6CTE1"/>
<evidence type="ECO:0000313" key="4">
    <source>
        <dbReference type="Proteomes" id="UP000236732"/>
    </source>
</evidence>
<dbReference type="InterPro" id="IPR043708">
    <property type="entry name" value="DUF5648"/>
</dbReference>
<reference evidence="3 4" key="1">
    <citation type="submission" date="2016-10" db="EMBL/GenBank/DDBJ databases">
        <authorList>
            <person name="de Groot N.N."/>
        </authorList>
    </citation>
    <scope>NUCLEOTIDE SEQUENCE [LARGE SCALE GENOMIC DNA]</scope>
    <source>
        <strain evidence="3 4">CGMCC 4.7037</strain>
    </source>
</reference>
<keyword evidence="1" id="KW-0732">Signal</keyword>
<organism evidence="3 4">
    <name type="scientific">Nonomuraea solani</name>
    <dbReference type="NCBI Taxonomy" id="1144553"/>
    <lineage>
        <taxon>Bacteria</taxon>
        <taxon>Bacillati</taxon>
        <taxon>Actinomycetota</taxon>
        <taxon>Actinomycetes</taxon>
        <taxon>Streptosporangiales</taxon>
        <taxon>Streptosporangiaceae</taxon>
        <taxon>Nonomuraea</taxon>
    </lineage>
</organism>
<dbReference type="Proteomes" id="UP000236732">
    <property type="component" value="Unassembled WGS sequence"/>
</dbReference>
<name>A0A1H6CTE1_9ACTN</name>
<gene>
    <name evidence="3" type="ORF">SAMN05444920_104365</name>
</gene>
<evidence type="ECO:0000256" key="1">
    <source>
        <dbReference type="SAM" id="SignalP"/>
    </source>
</evidence>
<sequence>MIIRRAAALLAGCAASLALAVPAQATTAQATVDLVRYYNSPASKHYSTTGQVPGGYKREGAVTISAQPGPGTIPIYGCMAGGAKNDQYISLHRNCEGAQNTFIKLEGYLYANPTGRFTRPIYRCYWAKAQSHFYSIRADCENTATTKVTAEGRMGYVLG</sequence>
<keyword evidence="4" id="KW-1185">Reference proteome</keyword>
<dbReference type="RefSeq" id="WP_103956898.1">
    <property type="nucleotide sequence ID" value="NZ_FNVT01000004.1"/>
</dbReference>
<dbReference type="OrthoDB" id="3532099at2"/>
<dbReference type="EMBL" id="FNVT01000004">
    <property type="protein sequence ID" value="SEG76232.1"/>
    <property type="molecule type" value="Genomic_DNA"/>
</dbReference>
<evidence type="ECO:0000313" key="3">
    <source>
        <dbReference type="EMBL" id="SEG76232.1"/>
    </source>
</evidence>